<gene>
    <name evidence="1" type="ORF">Fcan01_28451</name>
</gene>
<dbReference type="OMA" id="KNMEDNM"/>
<evidence type="ECO:0000313" key="2">
    <source>
        <dbReference type="Proteomes" id="UP000198287"/>
    </source>
</evidence>
<dbReference type="AlphaFoldDB" id="A0A226CVJ6"/>
<dbReference type="SUPFAM" id="SSF58113">
    <property type="entry name" value="Apolipoprotein A-I"/>
    <property type="match status" value="1"/>
</dbReference>
<dbReference type="Proteomes" id="UP000198287">
    <property type="component" value="Unassembled WGS sequence"/>
</dbReference>
<comment type="caution">
    <text evidence="1">The sequence shown here is derived from an EMBL/GenBank/DDBJ whole genome shotgun (WGS) entry which is preliminary data.</text>
</comment>
<accession>A0A226CVJ6</accession>
<proteinExistence type="predicted"/>
<evidence type="ECO:0000313" key="1">
    <source>
        <dbReference type="EMBL" id="OXA36790.1"/>
    </source>
</evidence>
<dbReference type="EMBL" id="LNIX01000073">
    <property type="protein sequence ID" value="OXA36790.1"/>
    <property type="molecule type" value="Genomic_DNA"/>
</dbReference>
<reference evidence="1 2" key="1">
    <citation type="submission" date="2015-12" db="EMBL/GenBank/DDBJ databases">
        <title>The genome of Folsomia candida.</title>
        <authorList>
            <person name="Faddeeva A."/>
            <person name="Derks M.F."/>
            <person name="Anvar Y."/>
            <person name="Smit S."/>
            <person name="Van Straalen N."/>
            <person name="Roelofs D."/>
        </authorList>
    </citation>
    <scope>NUCLEOTIDE SEQUENCE [LARGE SCALE GENOMIC DNA]</scope>
    <source>
        <strain evidence="1 2">VU population</strain>
        <tissue evidence="1">Whole body</tissue>
    </source>
</reference>
<protein>
    <submittedName>
        <fullName evidence="1">Uncharacterized protein</fullName>
    </submittedName>
</protein>
<organism evidence="1 2">
    <name type="scientific">Folsomia candida</name>
    <name type="common">Springtail</name>
    <dbReference type="NCBI Taxonomy" id="158441"/>
    <lineage>
        <taxon>Eukaryota</taxon>
        <taxon>Metazoa</taxon>
        <taxon>Ecdysozoa</taxon>
        <taxon>Arthropoda</taxon>
        <taxon>Hexapoda</taxon>
        <taxon>Collembola</taxon>
        <taxon>Entomobryomorpha</taxon>
        <taxon>Isotomoidea</taxon>
        <taxon>Isotomidae</taxon>
        <taxon>Proisotominae</taxon>
        <taxon>Folsomia</taxon>
    </lineage>
</organism>
<keyword evidence="2" id="KW-1185">Reference proteome</keyword>
<name>A0A226CVJ6_FOLCA</name>
<sequence>MADDAAAAAAATKLNQMTTDFKDKADGMLGEMGTQFNSVVEAVLKNFGTLQASYLKGYEDIFKQVKKANDDMLKNMEDNMKNLKTSVQSNYDAMNVTLKEGYAKAMAEFGTQTQEMMKKNLALLSPSVVQETVAALNAHQKEVLDMNAKRFKGIMENLDKQKFKALVEEVTIPGMAMLPKLVQPVLKSVPGSSSSPPTSTNNKK</sequence>